<sequence>MAGKFVNLDPIVEKKDFCDNDFIFDVHFPAILVDEILVEKYSRICRALSEKIANFKYVRPWKNKKRCILIPCTTDPSSIVAKLNVSGDINEYEFLDSIPVRLTLEHMTVHELLRAIAGDQYYHVHAFETIGHVAHFNLKSDDDPIKYKIAKVIRLKNKCIRTVINKLTSIDDPFRKMNIELLDGDRDFNVEIRENDCVFKFDVSQVFWNSRLESVRGYINKSIPNKSIVLDATCGVGPFSIQLAKNRSCFVMANDLNPQCIEFLVNNAILNSVGSSISVYNMDAHEFIKKSIFSITLNQSVPTVGDGSFKCETNKLYIILNLPSFSLTFLKTIKDSVVESGSTVNVDIFCLFFYKCKDDLDWMEVDSFVMEYIEDSFIVDRKSFRKVSPNKFYILYVFRV</sequence>
<dbReference type="PROSITE" id="PS51684">
    <property type="entry name" value="SAM_MT_TRM5_TYW2"/>
    <property type="match status" value="1"/>
</dbReference>
<evidence type="ECO:0000256" key="3">
    <source>
        <dbReference type="ARBA" id="ARBA00022603"/>
    </source>
</evidence>
<evidence type="ECO:0000259" key="8">
    <source>
        <dbReference type="PROSITE" id="PS51684"/>
    </source>
</evidence>
<evidence type="ECO:0000313" key="9">
    <source>
        <dbReference type="EMBL" id="KII65917.1"/>
    </source>
</evidence>
<dbReference type="Proteomes" id="UP000031668">
    <property type="component" value="Unassembled WGS sequence"/>
</dbReference>
<keyword evidence="2" id="KW-0963">Cytoplasm</keyword>
<evidence type="ECO:0000313" key="10">
    <source>
        <dbReference type="Proteomes" id="UP000031668"/>
    </source>
</evidence>
<dbReference type="Pfam" id="PF25133">
    <property type="entry name" value="TYW2_N_2"/>
    <property type="match status" value="1"/>
</dbReference>
<keyword evidence="5" id="KW-0949">S-adenosyl-L-methionine</keyword>
<comment type="catalytic activity">
    <reaction evidence="7">
        <text>guanosine(37) in tRNA + S-adenosyl-L-methionine = N(1)-methylguanosine(37) in tRNA + S-adenosyl-L-homocysteine + H(+)</text>
        <dbReference type="Rhea" id="RHEA:36899"/>
        <dbReference type="Rhea" id="RHEA-COMP:10145"/>
        <dbReference type="Rhea" id="RHEA-COMP:10147"/>
        <dbReference type="ChEBI" id="CHEBI:15378"/>
        <dbReference type="ChEBI" id="CHEBI:57856"/>
        <dbReference type="ChEBI" id="CHEBI:59789"/>
        <dbReference type="ChEBI" id="CHEBI:73542"/>
        <dbReference type="ChEBI" id="CHEBI:74269"/>
        <dbReference type="EC" id="2.1.1.228"/>
    </reaction>
</comment>
<dbReference type="OrthoDB" id="408788at2759"/>
<dbReference type="CDD" id="cd02440">
    <property type="entry name" value="AdoMet_MTases"/>
    <property type="match status" value="1"/>
</dbReference>
<keyword evidence="4 9" id="KW-0808">Transferase</keyword>
<dbReference type="AlphaFoldDB" id="A0A0C2MWB6"/>
<dbReference type="Pfam" id="PF02475">
    <property type="entry name" value="TRM5-TYW2_MTfase"/>
    <property type="match status" value="1"/>
</dbReference>
<accession>A0A0C2MWB6</accession>
<proteinExistence type="inferred from homology"/>
<dbReference type="GO" id="GO:0070901">
    <property type="term" value="P:mitochondrial tRNA methylation"/>
    <property type="evidence" value="ECO:0007669"/>
    <property type="project" value="UniProtKB-ARBA"/>
</dbReference>
<dbReference type="PANTHER" id="PTHR23245:SF36">
    <property type="entry name" value="TRNA (GUANINE(37)-N1)-METHYLTRANSFERASE"/>
    <property type="match status" value="1"/>
</dbReference>
<evidence type="ECO:0000256" key="4">
    <source>
        <dbReference type="ARBA" id="ARBA00022679"/>
    </source>
</evidence>
<organism evidence="9 10">
    <name type="scientific">Thelohanellus kitauei</name>
    <name type="common">Myxosporean</name>
    <dbReference type="NCBI Taxonomy" id="669202"/>
    <lineage>
        <taxon>Eukaryota</taxon>
        <taxon>Metazoa</taxon>
        <taxon>Cnidaria</taxon>
        <taxon>Myxozoa</taxon>
        <taxon>Myxosporea</taxon>
        <taxon>Bivalvulida</taxon>
        <taxon>Platysporina</taxon>
        <taxon>Myxobolidae</taxon>
        <taxon>Thelohanellus</taxon>
    </lineage>
</organism>
<dbReference type="InterPro" id="IPR029063">
    <property type="entry name" value="SAM-dependent_MTases_sf"/>
</dbReference>
<gene>
    <name evidence="9" type="ORF">RF11_03311</name>
</gene>
<dbReference type="FunFam" id="3.30.300.110:FF:000001">
    <property type="entry name" value="tRNA (guanine(37)-N1)-methyltransferase"/>
    <property type="match status" value="1"/>
</dbReference>
<keyword evidence="10" id="KW-1185">Reference proteome</keyword>
<evidence type="ECO:0000256" key="2">
    <source>
        <dbReference type="ARBA" id="ARBA00022490"/>
    </source>
</evidence>
<dbReference type="InterPro" id="IPR056744">
    <property type="entry name" value="TRM5/TYW2-like_N"/>
</dbReference>
<dbReference type="SUPFAM" id="SSF53335">
    <property type="entry name" value="S-adenosyl-L-methionine-dependent methyltransferases"/>
    <property type="match status" value="1"/>
</dbReference>
<protein>
    <submittedName>
        <fullName evidence="9">tRNA (Guanine(37)-N1)-methyltransferase</fullName>
    </submittedName>
</protein>
<dbReference type="GO" id="GO:0052906">
    <property type="term" value="F:tRNA (guanine(37)-N1)-methyltransferase activity"/>
    <property type="evidence" value="ECO:0007669"/>
    <property type="project" value="UniProtKB-EC"/>
</dbReference>
<dbReference type="GO" id="GO:0005739">
    <property type="term" value="C:mitochondrion"/>
    <property type="evidence" value="ECO:0007669"/>
    <property type="project" value="GOC"/>
</dbReference>
<dbReference type="GO" id="GO:0002939">
    <property type="term" value="P:tRNA N1-guanine methylation"/>
    <property type="evidence" value="ECO:0007669"/>
    <property type="project" value="TreeGrafter"/>
</dbReference>
<evidence type="ECO:0000256" key="6">
    <source>
        <dbReference type="ARBA" id="ARBA00022694"/>
    </source>
</evidence>
<evidence type="ECO:0000256" key="5">
    <source>
        <dbReference type="ARBA" id="ARBA00022691"/>
    </source>
</evidence>
<feature type="domain" description="SAM-dependent methyltransferase TRM5/TYW2-type" evidence="8">
    <location>
        <begin position="127"/>
        <end position="400"/>
    </location>
</feature>
<name>A0A0C2MWB6_THEKT</name>
<comment type="caution">
    <text evidence="9">The sequence shown here is derived from an EMBL/GenBank/DDBJ whole genome shotgun (WGS) entry which is preliminary data.</text>
</comment>
<keyword evidence="6" id="KW-0819">tRNA processing</keyword>
<evidence type="ECO:0000256" key="7">
    <source>
        <dbReference type="ARBA" id="ARBA00047783"/>
    </source>
</evidence>
<comment type="similarity">
    <text evidence="1">Belongs to the class I-like SAM-binding methyltransferase superfamily. TRM5/TYW2 family.</text>
</comment>
<dbReference type="InterPro" id="IPR056743">
    <property type="entry name" value="TRM5-TYW2-like_MTfase"/>
</dbReference>
<dbReference type="InterPro" id="IPR030382">
    <property type="entry name" value="MeTrfase_TRM5/TYW2"/>
</dbReference>
<evidence type="ECO:0000256" key="1">
    <source>
        <dbReference type="ARBA" id="ARBA00009775"/>
    </source>
</evidence>
<dbReference type="Gene3D" id="3.30.300.110">
    <property type="entry name" value="Met-10+ protein-like domains"/>
    <property type="match status" value="1"/>
</dbReference>
<dbReference type="PANTHER" id="PTHR23245">
    <property type="entry name" value="TRNA METHYLTRANSFERASE"/>
    <property type="match status" value="1"/>
</dbReference>
<dbReference type="EMBL" id="JWZT01003673">
    <property type="protein sequence ID" value="KII65917.1"/>
    <property type="molecule type" value="Genomic_DNA"/>
</dbReference>
<dbReference type="Gene3D" id="3.40.50.150">
    <property type="entry name" value="Vaccinia Virus protein VP39"/>
    <property type="match status" value="1"/>
</dbReference>
<keyword evidence="3 9" id="KW-0489">Methyltransferase</keyword>
<reference evidence="9 10" key="1">
    <citation type="journal article" date="2014" name="Genome Biol. Evol.">
        <title>The genome of the myxosporean Thelohanellus kitauei shows adaptations to nutrient acquisition within its fish host.</title>
        <authorList>
            <person name="Yang Y."/>
            <person name="Xiong J."/>
            <person name="Zhou Z."/>
            <person name="Huo F."/>
            <person name="Miao W."/>
            <person name="Ran C."/>
            <person name="Liu Y."/>
            <person name="Zhang J."/>
            <person name="Feng J."/>
            <person name="Wang M."/>
            <person name="Wang M."/>
            <person name="Wang L."/>
            <person name="Yao B."/>
        </authorList>
    </citation>
    <scope>NUCLEOTIDE SEQUENCE [LARGE SCALE GENOMIC DNA]</scope>
    <source>
        <strain evidence="9">Wuqing</strain>
    </source>
</reference>